<evidence type="ECO:0000313" key="1">
    <source>
        <dbReference type="EMBL" id="BAD35987.1"/>
    </source>
</evidence>
<accession>Q69SP8</accession>
<name>Q69SP8_ORYSJ</name>
<reference evidence="2" key="1">
    <citation type="journal article" date="2005" name="Nature">
        <title>The map-based sequence of the rice genome.</title>
        <authorList>
            <consortium name="International rice genome sequencing project (IRGSP)"/>
            <person name="Matsumoto T."/>
            <person name="Wu J."/>
            <person name="Kanamori H."/>
            <person name="Katayose Y."/>
            <person name="Fujisawa M."/>
            <person name="Namiki N."/>
            <person name="Mizuno H."/>
            <person name="Yamamoto K."/>
            <person name="Antonio B.A."/>
            <person name="Baba T."/>
            <person name="Sakata K."/>
            <person name="Nagamura Y."/>
            <person name="Aoki H."/>
            <person name="Arikawa K."/>
            <person name="Arita K."/>
            <person name="Bito T."/>
            <person name="Chiden Y."/>
            <person name="Fujitsuka N."/>
            <person name="Fukunaka R."/>
            <person name="Hamada M."/>
            <person name="Harada C."/>
            <person name="Hayashi A."/>
            <person name="Hijishita S."/>
            <person name="Honda M."/>
            <person name="Hosokawa S."/>
            <person name="Ichikawa Y."/>
            <person name="Idonuma A."/>
            <person name="Iijima M."/>
            <person name="Ikeda M."/>
            <person name="Ikeno M."/>
            <person name="Ito K."/>
            <person name="Ito S."/>
            <person name="Ito T."/>
            <person name="Ito Y."/>
            <person name="Ito Y."/>
            <person name="Iwabuchi A."/>
            <person name="Kamiya K."/>
            <person name="Karasawa W."/>
            <person name="Kurita K."/>
            <person name="Katagiri S."/>
            <person name="Kikuta A."/>
            <person name="Kobayashi H."/>
            <person name="Kobayashi N."/>
            <person name="Machita K."/>
            <person name="Maehara T."/>
            <person name="Masukawa M."/>
            <person name="Mizubayashi T."/>
            <person name="Mukai Y."/>
            <person name="Nagasaki H."/>
            <person name="Nagata Y."/>
            <person name="Naito S."/>
            <person name="Nakashima M."/>
            <person name="Nakama Y."/>
            <person name="Nakamichi Y."/>
            <person name="Nakamura M."/>
            <person name="Meguro A."/>
            <person name="Negishi M."/>
            <person name="Ohta I."/>
            <person name="Ohta T."/>
            <person name="Okamoto M."/>
            <person name="Ono N."/>
            <person name="Saji S."/>
            <person name="Sakaguchi M."/>
            <person name="Sakai K."/>
            <person name="Shibata M."/>
            <person name="Shimokawa T."/>
            <person name="Song J."/>
            <person name="Takazaki Y."/>
            <person name="Terasawa K."/>
            <person name="Tsugane M."/>
            <person name="Tsuji K."/>
            <person name="Ueda S."/>
            <person name="Waki K."/>
            <person name="Yamagata H."/>
            <person name="Yamamoto M."/>
            <person name="Yamamoto S."/>
            <person name="Yamane H."/>
            <person name="Yoshiki S."/>
            <person name="Yoshihara R."/>
            <person name="Yukawa K."/>
            <person name="Zhong H."/>
            <person name="Yano M."/>
            <person name="Yuan Q."/>
            <person name="Ouyang S."/>
            <person name="Liu J."/>
            <person name="Jones K.M."/>
            <person name="Gansberger K."/>
            <person name="Moffat K."/>
            <person name="Hill J."/>
            <person name="Bera J."/>
            <person name="Fadrosh D."/>
            <person name="Jin S."/>
            <person name="Johri S."/>
            <person name="Kim M."/>
            <person name="Overton L."/>
            <person name="Reardon M."/>
            <person name="Tsitrin T."/>
            <person name="Vuong H."/>
            <person name="Weaver B."/>
            <person name="Ciecko A."/>
            <person name="Tallon L."/>
            <person name="Jackson J."/>
            <person name="Pai G."/>
            <person name="Aken S.V."/>
            <person name="Utterback T."/>
            <person name="Reidmuller S."/>
            <person name="Feldblyum T."/>
            <person name="Hsiao J."/>
            <person name="Zismann V."/>
            <person name="Iobst S."/>
            <person name="de Vazeille A.R."/>
            <person name="Buell C.R."/>
            <person name="Ying K."/>
            <person name="Li Y."/>
            <person name="Lu T."/>
            <person name="Huang Y."/>
            <person name="Zhao Q."/>
            <person name="Feng Q."/>
            <person name="Zhang L."/>
            <person name="Zhu J."/>
            <person name="Weng Q."/>
            <person name="Mu J."/>
            <person name="Lu Y."/>
            <person name="Fan D."/>
            <person name="Liu Y."/>
            <person name="Guan J."/>
            <person name="Zhang Y."/>
            <person name="Yu S."/>
            <person name="Liu X."/>
            <person name="Zhang Y."/>
            <person name="Hong G."/>
            <person name="Han B."/>
            <person name="Choisne N."/>
            <person name="Demange N."/>
            <person name="Orjeda G."/>
            <person name="Samain S."/>
            <person name="Cattolico L."/>
            <person name="Pelletier E."/>
            <person name="Couloux A."/>
            <person name="Segurens B."/>
            <person name="Wincker P."/>
            <person name="D'Hont A."/>
            <person name="Scarpelli C."/>
            <person name="Weissenbach J."/>
            <person name="Salanoubat M."/>
            <person name="Quetier F."/>
            <person name="Yu Y."/>
            <person name="Kim H.R."/>
            <person name="Rambo T."/>
            <person name="Currie J."/>
            <person name="Collura K."/>
            <person name="Luo M."/>
            <person name="Yang T."/>
            <person name="Ammiraju J.S.S."/>
            <person name="Engler F."/>
            <person name="Soderlund C."/>
            <person name="Wing R.A."/>
            <person name="Palmer L.E."/>
            <person name="de la Bastide M."/>
            <person name="Spiegel L."/>
            <person name="Nascimento L."/>
            <person name="Zutavern T."/>
            <person name="O'Shaughnessy A."/>
            <person name="Dike S."/>
            <person name="Dedhia N."/>
            <person name="Preston R."/>
            <person name="Balija V."/>
            <person name="McCombie W.R."/>
            <person name="Chow T."/>
            <person name="Chen H."/>
            <person name="Chung M."/>
            <person name="Chen C."/>
            <person name="Shaw J."/>
            <person name="Wu H."/>
            <person name="Hsiao K."/>
            <person name="Chao Y."/>
            <person name="Chu M."/>
            <person name="Cheng C."/>
            <person name="Hour A."/>
            <person name="Lee P."/>
            <person name="Lin S."/>
            <person name="Lin Y."/>
            <person name="Liou J."/>
            <person name="Liu S."/>
            <person name="Hsing Y."/>
            <person name="Raghuvanshi S."/>
            <person name="Mohanty A."/>
            <person name="Bharti A.K."/>
            <person name="Gaur A."/>
            <person name="Gupta V."/>
            <person name="Kumar D."/>
            <person name="Ravi V."/>
            <person name="Vij S."/>
            <person name="Kapur A."/>
            <person name="Khurana P."/>
            <person name="Khurana P."/>
            <person name="Khurana J.P."/>
            <person name="Tyagi A.K."/>
            <person name="Gaikwad K."/>
            <person name="Singh A."/>
            <person name="Dalal V."/>
            <person name="Srivastava S."/>
            <person name="Dixit A."/>
            <person name="Pal A.K."/>
            <person name="Ghazi I.A."/>
            <person name="Yadav M."/>
            <person name="Pandit A."/>
            <person name="Bhargava A."/>
            <person name="Sureshbabu K."/>
            <person name="Batra K."/>
            <person name="Sharma T.R."/>
            <person name="Mohapatra T."/>
            <person name="Singh N.K."/>
            <person name="Messing J."/>
            <person name="Nelson A.B."/>
            <person name="Fuks G."/>
            <person name="Kavchok S."/>
            <person name="Keizer G."/>
            <person name="Linton E."/>
            <person name="Llaca V."/>
            <person name="Song R."/>
            <person name="Tanyolac B."/>
            <person name="Young S."/>
            <person name="Ho-Il K."/>
            <person name="Hahn J.H."/>
            <person name="Sangsakoo G."/>
            <person name="Vanavichit A."/>
            <person name="de Mattos Luiz.A.T."/>
            <person name="Zimmer P.D."/>
            <person name="Malone G."/>
            <person name="Dellagostin O."/>
            <person name="de Oliveira A.C."/>
            <person name="Bevan M."/>
            <person name="Bancroft I."/>
            <person name="Minx P."/>
            <person name="Cordum H."/>
            <person name="Wilson R."/>
            <person name="Cheng Z."/>
            <person name="Jin W."/>
            <person name="Jiang J."/>
            <person name="Leong S.A."/>
            <person name="Iwama H."/>
            <person name="Gojobori T."/>
            <person name="Itoh T."/>
            <person name="Niimura Y."/>
            <person name="Fujii Y."/>
            <person name="Habara T."/>
            <person name="Sakai H."/>
            <person name="Sato Y."/>
            <person name="Wilson G."/>
            <person name="Kumar K."/>
            <person name="McCouch S."/>
            <person name="Juretic N."/>
            <person name="Hoen D."/>
            <person name="Wright S."/>
            <person name="Bruskiewich R."/>
            <person name="Bureau T."/>
            <person name="Miyao A."/>
            <person name="Hirochika H."/>
            <person name="Nishikawa T."/>
            <person name="Kadowaki K."/>
            <person name="Sugiura M."/>
            <person name="Burr B."/>
            <person name="Sasaki T."/>
        </authorList>
    </citation>
    <scope>NUCLEOTIDE SEQUENCE [LARGE SCALE GENOMIC DNA]</scope>
    <source>
        <strain evidence="2">cv. Nipponbare</strain>
    </source>
</reference>
<organism evidence="1 2">
    <name type="scientific">Oryza sativa subsp. japonica</name>
    <name type="common">Rice</name>
    <dbReference type="NCBI Taxonomy" id="39947"/>
    <lineage>
        <taxon>Eukaryota</taxon>
        <taxon>Viridiplantae</taxon>
        <taxon>Streptophyta</taxon>
        <taxon>Embryophyta</taxon>
        <taxon>Tracheophyta</taxon>
        <taxon>Spermatophyta</taxon>
        <taxon>Magnoliopsida</taxon>
        <taxon>Liliopsida</taxon>
        <taxon>Poales</taxon>
        <taxon>Poaceae</taxon>
        <taxon>BOP clade</taxon>
        <taxon>Oryzoideae</taxon>
        <taxon>Oryzeae</taxon>
        <taxon>Oryzinae</taxon>
        <taxon>Oryza</taxon>
        <taxon>Oryza sativa</taxon>
    </lineage>
</organism>
<sequence length="61" mass="6945">MDAEKTNQSIGYLDPTRICQAQHTVTQSPNSKQLKDKTPEEIEYKKGLHKQKLITVAQYIG</sequence>
<protein>
    <submittedName>
        <fullName evidence="1">Uncharacterized protein</fullName>
    </submittedName>
</protein>
<evidence type="ECO:0000313" key="2">
    <source>
        <dbReference type="Proteomes" id="UP000000763"/>
    </source>
</evidence>
<dbReference type="EMBL" id="AP004991">
    <property type="protein sequence ID" value="BAD35987.1"/>
    <property type="molecule type" value="Genomic_DNA"/>
</dbReference>
<dbReference type="Proteomes" id="UP000000763">
    <property type="component" value="Chromosome 6"/>
</dbReference>
<reference evidence="2" key="2">
    <citation type="journal article" date="2008" name="Nucleic Acids Res.">
        <title>The rice annotation project database (RAP-DB): 2008 update.</title>
        <authorList>
            <consortium name="The rice annotation project (RAP)"/>
        </authorList>
    </citation>
    <scope>GENOME REANNOTATION</scope>
    <source>
        <strain evidence="2">cv. Nipponbare</strain>
    </source>
</reference>
<proteinExistence type="predicted"/>
<gene>
    <name evidence="1" type="primary">OSJNBa0016O19.35</name>
</gene>
<dbReference type="AlphaFoldDB" id="Q69SP8"/>